<gene>
    <name evidence="1" type="ORF">BpHYR1_040795</name>
</gene>
<proteinExistence type="predicted"/>
<comment type="caution">
    <text evidence="1">The sequence shown here is derived from an EMBL/GenBank/DDBJ whole genome shotgun (WGS) entry which is preliminary data.</text>
</comment>
<evidence type="ECO:0008006" key="3">
    <source>
        <dbReference type="Google" id="ProtNLM"/>
    </source>
</evidence>
<keyword evidence="2" id="KW-1185">Reference proteome</keyword>
<dbReference type="AlphaFoldDB" id="A0A3M7RKL7"/>
<name>A0A3M7RKL7_BRAPC</name>
<evidence type="ECO:0000313" key="1">
    <source>
        <dbReference type="EMBL" id="RNA23848.1"/>
    </source>
</evidence>
<reference evidence="1 2" key="1">
    <citation type="journal article" date="2018" name="Sci. Rep.">
        <title>Genomic signatures of local adaptation to the degree of environmental predictability in rotifers.</title>
        <authorList>
            <person name="Franch-Gras L."/>
            <person name="Hahn C."/>
            <person name="Garcia-Roger E.M."/>
            <person name="Carmona M.J."/>
            <person name="Serra M."/>
            <person name="Gomez A."/>
        </authorList>
    </citation>
    <scope>NUCLEOTIDE SEQUENCE [LARGE SCALE GENOMIC DNA]</scope>
    <source>
        <strain evidence="1">HYR1</strain>
    </source>
</reference>
<accession>A0A3M7RKL7</accession>
<organism evidence="1 2">
    <name type="scientific">Brachionus plicatilis</name>
    <name type="common">Marine rotifer</name>
    <name type="synonym">Brachionus muelleri</name>
    <dbReference type="NCBI Taxonomy" id="10195"/>
    <lineage>
        <taxon>Eukaryota</taxon>
        <taxon>Metazoa</taxon>
        <taxon>Spiralia</taxon>
        <taxon>Gnathifera</taxon>
        <taxon>Rotifera</taxon>
        <taxon>Eurotatoria</taxon>
        <taxon>Monogononta</taxon>
        <taxon>Pseudotrocha</taxon>
        <taxon>Ploima</taxon>
        <taxon>Brachionidae</taxon>
        <taxon>Brachionus</taxon>
    </lineage>
</organism>
<sequence>MLLDFCGSNGNKWGIKFYQNKKKSVFHLNGSKLKKEKQIKYLGFIMDSNLDLNTQESSFFGIL</sequence>
<dbReference type="EMBL" id="REGN01003206">
    <property type="protein sequence ID" value="RNA23848.1"/>
    <property type="molecule type" value="Genomic_DNA"/>
</dbReference>
<evidence type="ECO:0000313" key="2">
    <source>
        <dbReference type="Proteomes" id="UP000276133"/>
    </source>
</evidence>
<dbReference type="Proteomes" id="UP000276133">
    <property type="component" value="Unassembled WGS sequence"/>
</dbReference>
<protein>
    <recommendedName>
        <fullName evidence="3">RNA-directed DNA polymerase from mobile element jockey-like</fullName>
    </recommendedName>
</protein>